<accession>A0ABU7CM04</accession>
<evidence type="ECO:0000256" key="1">
    <source>
        <dbReference type="SAM" id="MobiDB-lite"/>
    </source>
</evidence>
<gene>
    <name evidence="2" type="ORF">ATANTOWER_021621</name>
</gene>
<feature type="compositionally biased region" description="Polar residues" evidence="1">
    <location>
        <begin position="94"/>
        <end position="103"/>
    </location>
</feature>
<feature type="region of interest" description="Disordered" evidence="1">
    <location>
        <begin position="80"/>
        <end position="103"/>
    </location>
</feature>
<name>A0ABU7CM04_9TELE</name>
<sequence>MCVSVKLPRTGILYCGSKIWRCCWRWCFLQHCMADKIKKDKIINGAGYCLRAGRVSCQGRARVNKTIDTSLTSLAVDECEPAETSEEEVGRAASETSTPCHIA</sequence>
<reference evidence="2 3" key="1">
    <citation type="submission" date="2021-07" db="EMBL/GenBank/DDBJ databases">
        <authorList>
            <person name="Palmer J.M."/>
        </authorList>
    </citation>
    <scope>NUCLEOTIDE SEQUENCE [LARGE SCALE GENOMIC DNA]</scope>
    <source>
        <strain evidence="2 3">AT_MEX2019</strain>
        <tissue evidence="2">Muscle</tissue>
    </source>
</reference>
<dbReference type="Proteomes" id="UP001345963">
    <property type="component" value="Unassembled WGS sequence"/>
</dbReference>
<evidence type="ECO:0000313" key="3">
    <source>
        <dbReference type="Proteomes" id="UP001345963"/>
    </source>
</evidence>
<organism evidence="2 3">
    <name type="scientific">Ataeniobius toweri</name>
    <dbReference type="NCBI Taxonomy" id="208326"/>
    <lineage>
        <taxon>Eukaryota</taxon>
        <taxon>Metazoa</taxon>
        <taxon>Chordata</taxon>
        <taxon>Craniata</taxon>
        <taxon>Vertebrata</taxon>
        <taxon>Euteleostomi</taxon>
        <taxon>Actinopterygii</taxon>
        <taxon>Neopterygii</taxon>
        <taxon>Teleostei</taxon>
        <taxon>Neoteleostei</taxon>
        <taxon>Acanthomorphata</taxon>
        <taxon>Ovalentaria</taxon>
        <taxon>Atherinomorphae</taxon>
        <taxon>Cyprinodontiformes</taxon>
        <taxon>Goodeidae</taxon>
        <taxon>Ataeniobius</taxon>
    </lineage>
</organism>
<protein>
    <submittedName>
        <fullName evidence="2">Uncharacterized protein</fullName>
    </submittedName>
</protein>
<comment type="caution">
    <text evidence="2">The sequence shown here is derived from an EMBL/GenBank/DDBJ whole genome shotgun (WGS) entry which is preliminary data.</text>
</comment>
<dbReference type="EMBL" id="JAHUTI010093164">
    <property type="protein sequence ID" value="MED6262554.1"/>
    <property type="molecule type" value="Genomic_DNA"/>
</dbReference>
<evidence type="ECO:0000313" key="2">
    <source>
        <dbReference type="EMBL" id="MED6262554.1"/>
    </source>
</evidence>
<proteinExistence type="predicted"/>
<keyword evidence="3" id="KW-1185">Reference proteome</keyword>